<keyword evidence="5 6" id="KW-0472">Membrane</keyword>
<keyword evidence="4 6" id="KW-1133">Transmembrane helix</keyword>
<dbReference type="InterPro" id="IPR037185">
    <property type="entry name" value="EmrE-like"/>
</dbReference>
<dbReference type="InterPro" id="IPR050638">
    <property type="entry name" value="AA-Vitamin_Transporters"/>
</dbReference>
<evidence type="ECO:0000256" key="5">
    <source>
        <dbReference type="ARBA" id="ARBA00023136"/>
    </source>
</evidence>
<accession>A0A250IIA5</accession>
<dbReference type="EMBL" id="CP022163">
    <property type="protein sequence ID" value="ATB30963.1"/>
    <property type="molecule type" value="Genomic_DNA"/>
</dbReference>
<feature type="transmembrane region" description="Helical" evidence="6">
    <location>
        <begin position="124"/>
        <end position="143"/>
    </location>
</feature>
<dbReference type="Pfam" id="PF00892">
    <property type="entry name" value="EamA"/>
    <property type="match status" value="1"/>
</dbReference>
<evidence type="ECO:0000256" key="6">
    <source>
        <dbReference type="SAM" id="Phobius"/>
    </source>
</evidence>
<feature type="transmembrane region" description="Helical" evidence="6">
    <location>
        <begin position="39"/>
        <end position="61"/>
    </location>
</feature>
<feature type="transmembrane region" description="Helical" evidence="6">
    <location>
        <begin position="73"/>
        <end position="93"/>
    </location>
</feature>
<evidence type="ECO:0000313" key="9">
    <source>
        <dbReference type="Proteomes" id="UP000217289"/>
    </source>
</evidence>
<gene>
    <name evidence="8" type="ORF">MEBOL_004425</name>
</gene>
<feature type="transmembrane region" description="Helical" evidence="6">
    <location>
        <begin position="180"/>
        <end position="198"/>
    </location>
</feature>
<dbReference type="OrthoDB" id="9815120at2"/>
<evidence type="ECO:0000256" key="4">
    <source>
        <dbReference type="ARBA" id="ARBA00022989"/>
    </source>
</evidence>
<protein>
    <submittedName>
        <fullName evidence="8">PecM-related protein</fullName>
    </submittedName>
</protein>
<dbReference type="KEGG" id="mbd:MEBOL_004425"/>
<evidence type="ECO:0000256" key="2">
    <source>
        <dbReference type="ARBA" id="ARBA00007362"/>
    </source>
</evidence>
<feature type="transmembrane region" description="Helical" evidence="6">
    <location>
        <begin position="149"/>
        <end position="168"/>
    </location>
</feature>
<feature type="transmembrane region" description="Helical" evidence="6">
    <location>
        <begin position="99"/>
        <end position="117"/>
    </location>
</feature>
<dbReference type="RefSeq" id="WP_095982927.1">
    <property type="nucleotide sequence ID" value="NZ_CP022163.1"/>
</dbReference>
<feature type="transmembrane region" description="Helical" evidence="6">
    <location>
        <begin position="210"/>
        <end position="228"/>
    </location>
</feature>
<keyword evidence="3 6" id="KW-0812">Transmembrane</keyword>
<feature type="domain" description="EamA" evidence="7">
    <location>
        <begin position="149"/>
        <end position="279"/>
    </location>
</feature>
<sequence>MHEAPVDRSGWSLPPLPAVLLSIVSVQGGAALAKGLFPALGAAGTAGVRIALAALVLLVAFRPPLARFTRAQWAAVIPYGLALGAMNLSYYLAIARIPLGLGVTLEFVGPLVVAVAGSRRLLDFLWVLVAAVGIVLITPWSGGPGALDMIGVLLALFAGACWAAYIVLGGRLSRLLPEGQGVATGMVFATLVVLPVSLADGVAAKLTPALLAAGLGVALLSSALPYTLEMMALRVLPSRTFGILMSLEPAVATLMGFLFLHERLSPVQWLAVALVSAASAGSTLTARRVPPPIEA</sequence>
<dbReference type="Proteomes" id="UP000217289">
    <property type="component" value="Chromosome"/>
</dbReference>
<evidence type="ECO:0000256" key="1">
    <source>
        <dbReference type="ARBA" id="ARBA00004141"/>
    </source>
</evidence>
<dbReference type="GO" id="GO:0016020">
    <property type="term" value="C:membrane"/>
    <property type="evidence" value="ECO:0007669"/>
    <property type="project" value="UniProtKB-SubCell"/>
</dbReference>
<proteinExistence type="inferred from homology"/>
<evidence type="ECO:0000313" key="8">
    <source>
        <dbReference type="EMBL" id="ATB30963.1"/>
    </source>
</evidence>
<name>A0A250IIA5_9BACT</name>
<keyword evidence="9" id="KW-1185">Reference proteome</keyword>
<dbReference type="InterPro" id="IPR000620">
    <property type="entry name" value="EamA_dom"/>
</dbReference>
<dbReference type="Gene3D" id="1.10.3730.20">
    <property type="match status" value="1"/>
</dbReference>
<dbReference type="PANTHER" id="PTHR32322">
    <property type="entry name" value="INNER MEMBRANE TRANSPORTER"/>
    <property type="match status" value="1"/>
</dbReference>
<evidence type="ECO:0000256" key="3">
    <source>
        <dbReference type="ARBA" id="ARBA00022692"/>
    </source>
</evidence>
<organism evidence="8 9">
    <name type="scientific">Melittangium boletus DSM 14713</name>
    <dbReference type="NCBI Taxonomy" id="1294270"/>
    <lineage>
        <taxon>Bacteria</taxon>
        <taxon>Pseudomonadati</taxon>
        <taxon>Myxococcota</taxon>
        <taxon>Myxococcia</taxon>
        <taxon>Myxococcales</taxon>
        <taxon>Cystobacterineae</taxon>
        <taxon>Archangiaceae</taxon>
        <taxon>Melittangium</taxon>
    </lineage>
</organism>
<feature type="transmembrane region" description="Helical" evidence="6">
    <location>
        <begin position="240"/>
        <end position="261"/>
    </location>
</feature>
<dbReference type="SUPFAM" id="SSF103481">
    <property type="entry name" value="Multidrug resistance efflux transporter EmrE"/>
    <property type="match status" value="1"/>
</dbReference>
<dbReference type="AlphaFoldDB" id="A0A250IIA5"/>
<reference evidence="8 9" key="1">
    <citation type="submission" date="2017-06" db="EMBL/GenBank/DDBJ databases">
        <authorList>
            <person name="Kim H.J."/>
            <person name="Triplett B.A."/>
        </authorList>
    </citation>
    <scope>NUCLEOTIDE SEQUENCE [LARGE SCALE GENOMIC DNA]</scope>
    <source>
        <strain evidence="8 9">DSM 14713</strain>
    </source>
</reference>
<evidence type="ECO:0000259" key="7">
    <source>
        <dbReference type="Pfam" id="PF00892"/>
    </source>
</evidence>
<dbReference type="PANTHER" id="PTHR32322:SF2">
    <property type="entry name" value="EAMA DOMAIN-CONTAINING PROTEIN"/>
    <property type="match status" value="1"/>
</dbReference>
<comment type="similarity">
    <text evidence="2">Belongs to the EamA transporter family.</text>
</comment>
<comment type="subcellular location">
    <subcellularLocation>
        <location evidence="1">Membrane</location>
        <topology evidence="1">Multi-pass membrane protein</topology>
    </subcellularLocation>
</comment>